<accession>A0A1I7XBD9</accession>
<proteinExistence type="predicted"/>
<dbReference type="SUPFAM" id="SSF54631">
    <property type="entry name" value="CBS-domain pair"/>
    <property type="match status" value="1"/>
</dbReference>
<keyword evidence="1" id="KW-1133">Transmembrane helix</keyword>
<dbReference type="Proteomes" id="UP000095283">
    <property type="component" value="Unplaced"/>
</dbReference>
<keyword evidence="1" id="KW-0812">Transmembrane</keyword>
<name>A0A1I7XBD9_HETBA</name>
<feature type="transmembrane region" description="Helical" evidence="1">
    <location>
        <begin position="169"/>
        <end position="192"/>
    </location>
</feature>
<dbReference type="WBParaSite" id="Hba_14670">
    <property type="protein sequence ID" value="Hba_14670"/>
    <property type="gene ID" value="Hba_14670"/>
</dbReference>
<dbReference type="Gene3D" id="3.10.580.10">
    <property type="entry name" value="CBS-domain"/>
    <property type="match status" value="1"/>
</dbReference>
<evidence type="ECO:0000313" key="3">
    <source>
        <dbReference type="WBParaSite" id="Hba_14670"/>
    </source>
</evidence>
<keyword evidence="2" id="KW-1185">Reference proteome</keyword>
<protein>
    <submittedName>
        <fullName evidence="3">Histidine kinase</fullName>
    </submittedName>
</protein>
<reference evidence="3" key="1">
    <citation type="submission" date="2016-11" db="UniProtKB">
        <authorList>
            <consortium name="WormBaseParasite"/>
        </authorList>
    </citation>
    <scope>IDENTIFICATION</scope>
</reference>
<sequence length="202" mass="23329">MEKRMLSGLMRQQKEETAQLAEVVEKAINLQVRRVKDVMTPIEKFRYVSSETPVTQMMLELKRGFPLAIVIDFHENKRIYDVVGLITLEDNLEEVGLNYIFMTEFKSDIEEYEYELSDTEIEQLKRLLSLIIDDCYDNDSGNRIVLAYKINASQVERVLEHNQRRVKKVVALVAILMTLLSLALVALSLTLGRKIDLMGAFL</sequence>
<evidence type="ECO:0000313" key="2">
    <source>
        <dbReference type="Proteomes" id="UP000095283"/>
    </source>
</evidence>
<evidence type="ECO:0000256" key="1">
    <source>
        <dbReference type="SAM" id="Phobius"/>
    </source>
</evidence>
<organism evidence="2 3">
    <name type="scientific">Heterorhabditis bacteriophora</name>
    <name type="common">Entomopathogenic nematode worm</name>
    <dbReference type="NCBI Taxonomy" id="37862"/>
    <lineage>
        <taxon>Eukaryota</taxon>
        <taxon>Metazoa</taxon>
        <taxon>Ecdysozoa</taxon>
        <taxon>Nematoda</taxon>
        <taxon>Chromadorea</taxon>
        <taxon>Rhabditida</taxon>
        <taxon>Rhabditina</taxon>
        <taxon>Rhabditomorpha</taxon>
        <taxon>Strongyloidea</taxon>
        <taxon>Heterorhabditidae</taxon>
        <taxon>Heterorhabditis</taxon>
    </lineage>
</organism>
<keyword evidence="1" id="KW-0472">Membrane</keyword>
<dbReference type="AlphaFoldDB" id="A0A1I7XBD9"/>
<dbReference type="InterPro" id="IPR046342">
    <property type="entry name" value="CBS_dom_sf"/>
</dbReference>